<dbReference type="InterPro" id="IPR059098">
    <property type="entry name" value="WHD_MCM2"/>
</dbReference>
<comment type="caution">
    <text evidence="2">The sequence shown here is derived from an EMBL/GenBank/DDBJ whole genome shotgun (WGS) entry which is preliminary data.</text>
</comment>
<dbReference type="Proteomes" id="UP000194236">
    <property type="component" value="Unassembled WGS sequence"/>
</dbReference>
<evidence type="ECO:0000313" key="3">
    <source>
        <dbReference type="Proteomes" id="UP000194236"/>
    </source>
</evidence>
<reference evidence="2 3" key="1">
    <citation type="submission" date="2017-03" db="EMBL/GenBank/DDBJ databases">
        <title>Genome Survey of Euroglyphus maynei.</title>
        <authorList>
            <person name="Arlian L.G."/>
            <person name="Morgan M.S."/>
            <person name="Rider S.D."/>
        </authorList>
    </citation>
    <scope>NUCLEOTIDE SEQUENCE [LARGE SCALE GENOMIC DNA]</scope>
    <source>
        <strain evidence="2">Arlian Lab</strain>
        <tissue evidence="2">Whole body</tissue>
    </source>
</reference>
<dbReference type="AlphaFoldDB" id="A0A1Y3AWX5"/>
<evidence type="ECO:0000259" key="1">
    <source>
        <dbReference type="Pfam" id="PF23669"/>
    </source>
</evidence>
<dbReference type="Pfam" id="PF23669">
    <property type="entry name" value="WHD_MCM2"/>
    <property type="match status" value="1"/>
</dbReference>
<feature type="domain" description="DNA replication licensing factor MCM2-like winged-helix" evidence="1">
    <location>
        <begin position="12"/>
        <end position="63"/>
    </location>
</feature>
<gene>
    <name evidence="2" type="ORF">BLA29_014610</name>
</gene>
<protein>
    <recommendedName>
        <fullName evidence="1">DNA replication licensing factor MCM2-like winged-helix domain-containing protein</fullName>
    </recommendedName>
</protein>
<keyword evidence="3" id="KW-1185">Reference proteome</keyword>
<accession>A0A1Y3AWX5</accession>
<evidence type="ECO:0000313" key="2">
    <source>
        <dbReference type="EMBL" id="OTF73010.1"/>
    </source>
</evidence>
<dbReference type="EMBL" id="MUJZ01053544">
    <property type="protein sequence ID" value="OTF73010.1"/>
    <property type="molecule type" value="Genomic_DNA"/>
</dbReference>
<organism evidence="2 3">
    <name type="scientific">Euroglyphus maynei</name>
    <name type="common">Mayne's house dust mite</name>
    <dbReference type="NCBI Taxonomy" id="6958"/>
    <lineage>
        <taxon>Eukaryota</taxon>
        <taxon>Metazoa</taxon>
        <taxon>Ecdysozoa</taxon>
        <taxon>Arthropoda</taxon>
        <taxon>Chelicerata</taxon>
        <taxon>Arachnida</taxon>
        <taxon>Acari</taxon>
        <taxon>Acariformes</taxon>
        <taxon>Sarcoptiformes</taxon>
        <taxon>Astigmata</taxon>
        <taxon>Psoroptidia</taxon>
        <taxon>Analgoidea</taxon>
        <taxon>Pyroglyphidae</taxon>
        <taxon>Pyroglyphinae</taxon>
        <taxon>Euroglyphus</taxon>
    </lineage>
</organism>
<sequence>MTRTFSRYFSRSNTELLFTLLRQLMHEEILLRRNHSRRNQIDDDDDNFLQKVEISEPEFSKRVSVF</sequence>
<proteinExistence type="predicted"/>
<name>A0A1Y3AWX5_EURMA</name>